<protein>
    <submittedName>
        <fullName evidence="1">Uncharacterized protein</fullName>
    </submittedName>
</protein>
<dbReference type="Proteomes" id="UP001346149">
    <property type="component" value="Unassembled WGS sequence"/>
</dbReference>
<dbReference type="AlphaFoldDB" id="A0AAN7MCD8"/>
<gene>
    <name evidence="1" type="ORF">SAY86_000687</name>
</gene>
<dbReference type="EMBL" id="JAXQNO010000002">
    <property type="protein sequence ID" value="KAK4802484.1"/>
    <property type="molecule type" value="Genomic_DNA"/>
</dbReference>
<reference evidence="1 2" key="1">
    <citation type="journal article" date="2023" name="Hortic Res">
        <title>Pangenome of water caltrop reveals structural variations and asymmetric subgenome divergence after allopolyploidization.</title>
        <authorList>
            <person name="Zhang X."/>
            <person name="Chen Y."/>
            <person name="Wang L."/>
            <person name="Yuan Y."/>
            <person name="Fang M."/>
            <person name="Shi L."/>
            <person name="Lu R."/>
            <person name="Comes H.P."/>
            <person name="Ma Y."/>
            <person name="Chen Y."/>
            <person name="Huang G."/>
            <person name="Zhou Y."/>
            <person name="Zheng Z."/>
            <person name="Qiu Y."/>
        </authorList>
    </citation>
    <scope>NUCLEOTIDE SEQUENCE [LARGE SCALE GENOMIC DNA]</scope>
    <source>
        <strain evidence="1">F231</strain>
    </source>
</reference>
<organism evidence="1 2">
    <name type="scientific">Trapa natans</name>
    <name type="common">Water chestnut</name>
    <dbReference type="NCBI Taxonomy" id="22666"/>
    <lineage>
        <taxon>Eukaryota</taxon>
        <taxon>Viridiplantae</taxon>
        <taxon>Streptophyta</taxon>
        <taxon>Embryophyta</taxon>
        <taxon>Tracheophyta</taxon>
        <taxon>Spermatophyta</taxon>
        <taxon>Magnoliopsida</taxon>
        <taxon>eudicotyledons</taxon>
        <taxon>Gunneridae</taxon>
        <taxon>Pentapetalae</taxon>
        <taxon>rosids</taxon>
        <taxon>malvids</taxon>
        <taxon>Myrtales</taxon>
        <taxon>Lythraceae</taxon>
        <taxon>Trapa</taxon>
    </lineage>
</organism>
<keyword evidence="2" id="KW-1185">Reference proteome</keyword>
<name>A0AAN7MCD8_TRANT</name>
<evidence type="ECO:0000313" key="1">
    <source>
        <dbReference type="EMBL" id="KAK4802484.1"/>
    </source>
</evidence>
<evidence type="ECO:0000313" key="2">
    <source>
        <dbReference type="Proteomes" id="UP001346149"/>
    </source>
</evidence>
<proteinExistence type="predicted"/>
<accession>A0AAN7MCD8</accession>
<sequence>MSSLRVHQRSSKNGKEKIILPCYPKLKDEASTLEPDTIATFDVDWTLSLDDMVIQLFSSLNYQDQASLSSMYKSTSIVDRLAVGALTYNNQRTTKPKLRFSNLQRERMSE</sequence>
<comment type="caution">
    <text evidence="1">The sequence shown here is derived from an EMBL/GenBank/DDBJ whole genome shotgun (WGS) entry which is preliminary data.</text>
</comment>